<gene>
    <name evidence="3" type="ORF">STRIP9103_06640</name>
</gene>
<keyword evidence="2" id="KW-0472">Membrane</keyword>
<sequence length="200" mass="20069">MVLGPHPGADRGGDRVVTMSTSACARVAGVRLRARYRGRSAPRGEGYPSGVSPEQNPTPDTSDAEPRPGRLTAAAALAALEGGALVVGGGAMLVLGFTGDSGDLTTGVTGGVTLIALALLPLIAARGLLLRRGWSRGPAVITQIMALPVAYNLLRADSVAIPAGIVLAVVAVAALVLLLNPATTQALGIQGLGRADETKP</sequence>
<evidence type="ECO:0000256" key="2">
    <source>
        <dbReference type="SAM" id="Phobius"/>
    </source>
</evidence>
<keyword evidence="2" id="KW-0812">Transmembrane</keyword>
<organism evidence="3 4">
    <name type="scientific">Streptomyces ipomoeae 91-03</name>
    <dbReference type="NCBI Taxonomy" id="698759"/>
    <lineage>
        <taxon>Bacteria</taxon>
        <taxon>Bacillati</taxon>
        <taxon>Actinomycetota</taxon>
        <taxon>Actinomycetes</taxon>
        <taxon>Kitasatosporales</taxon>
        <taxon>Streptomycetaceae</taxon>
        <taxon>Streptomyces</taxon>
    </lineage>
</organism>
<evidence type="ECO:0000313" key="4">
    <source>
        <dbReference type="Proteomes" id="UP000010411"/>
    </source>
</evidence>
<feature type="compositionally biased region" description="Polar residues" evidence="1">
    <location>
        <begin position="52"/>
        <end position="61"/>
    </location>
</feature>
<name>L1KPQ2_9ACTN</name>
<keyword evidence="4" id="KW-1185">Reference proteome</keyword>
<protein>
    <recommendedName>
        <fullName evidence="5">Integral membrane protein</fullName>
    </recommendedName>
</protein>
<evidence type="ECO:0000313" key="3">
    <source>
        <dbReference type="EMBL" id="EKX62597.1"/>
    </source>
</evidence>
<feature type="transmembrane region" description="Helical" evidence="2">
    <location>
        <begin position="160"/>
        <end position="179"/>
    </location>
</feature>
<feature type="transmembrane region" description="Helical" evidence="2">
    <location>
        <begin position="104"/>
        <end position="125"/>
    </location>
</feature>
<dbReference type="AlphaFoldDB" id="L1KPQ2"/>
<dbReference type="Proteomes" id="UP000010411">
    <property type="component" value="Unassembled WGS sequence"/>
</dbReference>
<comment type="caution">
    <text evidence="3">The sequence shown here is derived from an EMBL/GenBank/DDBJ whole genome shotgun (WGS) entry which is preliminary data.</text>
</comment>
<feature type="transmembrane region" description="Helical" evidence="2">
    <location>
        <begin position="137"/>
        <end position="154"/>
    </location>
</feature>
<proteinExistence type="predicted"/>
<reference evidence="3 4" key="1">
    <citation type="submission" date="2012-11" db="EMBL/GenBank/DDBJ databases">
        <authorList>
            <person name="Huguet-Tapia J.C."/>
            <person name="Durkin A.S."/>
            <person name="Pettis G.S."/>
            <person name="Badger J.H."/>
        </authorList>
    </citation>
    <scope>NUCLEOTIDE SEQUENCE [LARGE SCALE GENOMIC DNA]</scope>
    <source>
        <strain evidence="3 4">91-03</strain>
    </source>
</reference>
<evidence type="ECO:0000256" key="1">
    <source>
        <dbReference type="SAM" id="MobiDB-lite"/>
    </source>
</evidence>
<accession>L1KPQ2</accession>
<feature type="region of interest" description="Disordered" evidence="1">
    <location>
        <begin position="36"/>
        <end position="68"/>
    </location>
</feature>
<evidence type="ECO:0008006" key="5">
    <source>
        <dbReference type="Google" id="ProtNLM"/>
    </source>
</evidence>
<dbReference type="EMBL" id="AEJC01000503">
    <property type="protein sequence ID" value="EKX62597.1"/>
    <property type="molecule type" value="Genomic_DNA"/>
</dbReference>
<keyword evidence="2" id="KW-1133">Transmembrane helix</keyword>
<dbReference type="PATRIC" id="fig|698759.3.peg.6713"/>
<feature type="transmembrane region" description="Helical" evidence="2">
    <location>
        <begin position="74"/>
        <end position="98"/>
    </location>
</feature>